<evidence type="ECO:0000256" key="2">
    <source>
        <dbReference type="ARBA" id="ARBA00011085"/>
    </source>
</evidence>
<evidence type="ECO:0000256" key="5">
    <source>
        <dbReference type="ARBA" id="ARBA00022989"/>
    </source>
</evidence>
<dbReference type="Proteomes" id="UP000054485">
    <property type="component" value="Unassembled WGS sequence"/>
</dbReference>
<evidence type="ECO:0000256" key="6">
    <source>
        <dbReference type="ARBA" id="ARBA00023040"/>
    </source>
</evidence>
<comment type="subcellular location">
    <subcellularLocation>
        <location evidence="1">Membrane</location>
        <topology evidence="1">Multi-pass membrane protein</topology>
    </subcellularLocation>
</comment>
<name>A0A0C9ZL77_9AGAM</name>
<evidence type="ECO:0000256" key="1">
    <source>
        <dbReference type="ARBA" id="ARBA00004141"/>
    </source>
</evidence>
<reference evidence="12 13" key="1">
    <citation type="submission" date="2014-04" db="EMBL/GenBank/DDBJ databases">
        <authorList>
            <consortium name="DOE Joint Genome Institute"/>
            <person name="Kuo A."/>
            <person name="Ruytinx J."/>
            <person name="Rineau F."/>
            <person name="Colpaert J."/>
            <person name="Kohler A."/>
            <person name="Nagy L.G."/>
            <person name="Floudas D."/>
            <person name="Copeland A."/>
            <person name="Barry K.W."/>
            <person name="Cichocki N."/>
            <person name="Veneault-Fourrey C."/>
            <person name="LaButti K."/>
            <person name="Lindquist E.A."/>
            <person name="Lipzen A."/>
            <person name="Lundell T."/>
            <person name="Morin E."/>
            <person name="Murat C."/>
            <person name="Sun H."/>
            <person name="Tunlid A."/>
            <person name="Henrissat B."/>
            <person name="Grigoriev I.V."/>
            <person name="Hibbett D.S."/>
            <person name="Martin F."/>
            <person name="Nordberg H.P."/>
            <person name="Cantor M.N."/>
            <person name="Hua S.X."/>
        </authorList>
    </citation>
    <scope>NUCLEOTIDE SEQUENCE [LARGE SCALE GENOMIC DNA]</scope>
    <source>
        <strain evidence="12 13">UH-Slu-Lm8-n1</strain>
    </source>
</reference>
<keyword evidence="13" id="KW-1185">Reference proteome</keyword>
<keyword evidence="8" id="KW-0675">Receptor</keyword>
<feature type="transmembrane region" description="Helical" evidence="11">
    <location>
        <begin position="113"/>
        <end position="134"/>
    </location>
</feature>
<dbReference type="GO" id="GO:0000750">
    <property type="term" value="P:pheromone-dependent signal transduction involved in conjugation with cellular fusion"/>
    <property type="evidence" value="ECO:0007669"/>
    <property type="project" value="TreeGrafter"/>
</dbReference>
<dbReference type="PANTHER" id="PTHR28097:SF1">
    <property type="entry name" value="PHEROMONE A FACTOR RECEPTOR"/>
    <property type="match status" value="1"/>
</dbReference>
<dbReference type="GO" id="GO:0005886">
    <property type="term" value="C:plasma membrane"/>
    <property type="evidence" value="ECO:0007669"/>
    <property type="project" value="TreeGrafter"/>
</dbReference>
<feature type="transmembrane region" description="Helical" evidence="11">
    <location>
        <begin position="157"/>
        <end position="177"/>
    </location>
</feature>
<comment type="similarity">
    <text evidence="2">Belongs to the G-protein coupled receptor 4 family.</text>
</comment>
<dbReference type="EMBL" id="KN835403">
    <property type="protein sequence ID" value="KIK38250.1"/>
    <property type="molecule type" value="Genomic_DNA"/>
</dbReference>
<evidence type="ECO:0000256" key="10">
    <source>
        <dbReference type="SAM" id="MobiDB-lite"/>
    </source>
</evidence>
<feature type="transmembrane region" description="Helical" evidence="11">
    <location>
        <begin position="272"/>
        <end position="291"/>
    </location>
</feature>
<evidence type="ECO:0000256" key="8">
    <source>
        <dbReference type="ARBA" id="ARBA00023170"/>
    </source>
</evidence>
<evidence type="ECO:0000256" key="9">
    <source>
        <dbReference type="ARBA" id="ARBA00023224"/>
    </source>
</evidence>
<keyword evidence="9" id="KW-0807">Transducer</keyword>
<feature type="region of interest" description="Disordered" evidence="10">
    <location>
        <begin position="382"/>
        <end position="420"/>
    </location>
</feature>
<feature type="transmembrane region" description="Helical" evidence="11">
    <location>
        <begin position="7"/>
        <end position="26"/>
    </location>
</feature>
<evidence type="ECO:0000313" key="13">
    <source>
        <dbReference type="Proteomes" id="UP000054485"/>
    </source>
</evidence>
<reference evidence="13" key="2">
    <citation type="submission" date="2015-01" db="EMBL/GenBank/DDBJ databases">
        <title>Evolutionary Origins and Diversification of the Mycorrhizal Mutualists.</title>
        <authorList>
            <consortium name="DOE Joint Genome Institute"/>
            <consortium name="Mycorrhizal Genomics Consortium"/>
            <person name="Kohler A."/>
            <person name="Kuo A."/>
            <person name="Nagy L.G."/>
            <person name="Floudas D."/>
            <person name="Copeland A."/>
            <person name="Barry K.W."/>
            <person name="Cichocki N."/>
            <person name="Veneault-Fourrey C."/>
            <person name="LaButti K."/>
            <person name="Lindquist E.A."/>
            <person name="Lipzen A."/>
            <person name="Lundell T."/>
            <person name="Morin E."/>
            <person name="Murat C."/>
            <person name="Riley R."/>
            <person name="Ohm R."/>
            <person name="Sun H."/>
            <person name="Tunlid A."/>
            <person name="Henrissat B."/>
            <person name="Grigoriev I.V."/>
            <person name="Hibbett D.S."/>
            <person name="Martin F."/>
        </authorList>
    </citation>
    <scope>NUCLEOTIDE SEQUENCE [LARGE SCALE GENOMIC DNA]</scope>
    <source>
        <strain evidence="13">UH-Slu-Lm8-n1</strain>
    </source>
</reference>
<keyword evidence="7 11" id="KW-0472">Membrane</keyword>
<evidence type="ECO:0000313" key="12">
    <source>
        <dbReference type="EMBL" id="KIK38250.1"/>
    </source>
</evidence>
<feature type="transmembrane region" description="Helical" evidence="11">
    <location>
        <begin position="208"/>
        <end position="228"/>
    </location>
</feature>
<keyword evidence="5 11" id="KW-1133">Transmembrane helix</keyword>
<dbReference type="Pfam" id="PF02076">
    <property type="entry name" value="STE3"/>
    <property type="match status" value="1"/>
</dbReference>
<protein>
    <recommendedName>
        <fullName evidence="14">Pheromone receptor</fullName>
    </recommendedName>
</protein>
<dbReference type="OrthoDB" id="2874149at2759"/>
<dbReference type="CDD" id="cd14966">
    <property type="entry name" value="7tmD_STE3"/>
    <property type="match status" value="1"/>
</dbReference>
<keyword evidence="6" id="KW-0297">G-protein coupled receptor</keyword>
<evidence type="ECO:0000256" key="3">
    <source>
        <dbReference type="ARBA" id="ARBA00022507"/>
    </source>
</evidence>
<keyword evidence="3" id="KW-0589">Pheromone response</keyword>
<dbReference type="InterPro" id="IPR001499">
    <property type="entry name" value="GPCR_STE3"/>
</dbReference>
<dbReference type="PRINTS" id="PR00901">
    <property type="entry name" value="PHEROMONEBAR"/>
</dbReference>
<dbReference type="GO" id="GO:0004934">
    <property type="term" value="F:mating-type alpha-factor pheromone receptor activity"/>
    <property type="evidence" value="ECO:0007669"/>
    <property type="project" value="InterPro"/>
</dbReference>
<keyword evidence="4 11" id="KW-0812">Transmembrane</keyword>
<dbReference type="PANTHER" id="PTHR28097">
    <property type="entry name" value="PHEROMONE A FACTOR RECEPTOR"/>
    <property type="match status" value="1"/>
</dbReference>
<feature type="transmembrane region" description="Helical" evidence="11">
    <location>
        <begin position="38"/>
        <end position="56"/>
    </location>
</feature>
<dbReference type="FunCoup" id="A0A0C9ZL77">
    <property type="interactions" value="96"/>
</dbReference>
<evidence type="ECO:0008006" key="14">
    <source>
        <dbReference type="Google" id="ProtNLM"/>
    </source>
</evidence>
<accession>A0A0C9ZL77</accession>
<evidence type="ECO:0000256" key="7">
    <source>
        <dbReference type="ARBA" id="ARBA00023136"/>
    </source>
</evidence>
<evidence type="ECO:0000256" key="4">
    <source>
        <dbReference type="ARBA" id="ARBA00022692"/>
    </source>
</evidence>
<dbReference type="PRINTS" id="PR00899">
    <property type="entry name" value="GPCRSTE3"/>
</dbReference>
<feature type="compositionally biased region" description="Polar residues" evidence="10">
    <location>
        <begin position="382"/>
        <end position="396"/>
    </location>
</feature>
<dbReference type="InterPro" id="IPR000481">
    <property type="entry name" value="GPCR_Pheromne_B_alpha_rcpt"/>
</dbReference>
<organism evidence="12 13">
    <name type="scientific">Suillus luteus UH-Slu-Lm8-n1</name>
    <dbReference type="NCBI Taxonomy" id="930992"/>
    <lineage>
        <taxon>Eukaryota</taxon>
        <taxon>Fungi</taxon>
        <taxon>Dikarya</taxon>
        <taxon>Basidiomycota</taxon>
        <taxon>Agaricomycotina</taxon>
        <taxon>Agaricomycetes</taxon>
        <taxon>Agaricomycetidae</taxon>
        <taxon>Boletales</taxon>
        <taxon>Suillineae</taxon>
        <taxon>Suillaceae</taxon>
        <taxon>Suillus</taxon>
    </lineage>
</organism>
<evidence type="ECO:0000256" key="11">
    <source>
        <dbReference type="SAM" id="Phobius"/>
    </source>
</evidence>
<sequence>MFNSPDYVFTVFAFLGFLCCMIPLPWHLEAWNTGTCLYMMWTGLSCLIQFINSIVWRSSVLNYAPVWCDISARFMVGASVAIPACSLCINRRLYHIASVSSVTKTKAQKRRDIMTDLAIGVGIPVLEMILQYIVQGHRFNIFEEIGCYPATYNTPPAYVLVFAWPLALGCCSAYYCVRTIIELAQRRAQFMEFLCVNKNLSSSRYFRLMGLAGIEMLCTVPLGVYVIYLNATAQPVYPWVSWEDTHLDFSRVEQIASVFWRANDPTVLSLELSRWLLVVCAFIFFAFFGFADEARKNYRLAYVSVAKRVGLSTAGTVSTGGSWSTGSKSEMAYNSRTGTMPVFIAQRTEQKRDSLTSFSTDISIGEFNIAFDDVKDVPYSPTDTAKGSISKESLPSTPVDGHAVPLPAAPGSLRNSVDIV</sequence>
<dbReference type="AlphaFoldDB" id="A0A0C9ZL77"/>
<dbReference type="InParanoid" id="A0A0C9ZL77"/>
<dbReference type="HOGENOM" id="CLU_027592_0_2_1"/>
<proteinExistence type="inferred from homology"/>
<gene>
    <name evidence="12" type="ORF">CY34DRAFT_809549</name>
</gene>